<dbReference type="OrthoDB" id="10417981at2759"/>
<keyword evidence="2" id="KW-1185">Reference proteome</keyword>
<gene>
    <name evidence="1" type="ORF">MGAL_10B058813</name>
</gene>
<evidence type="ECO:0000313" key="2">
    <source>
        <dbReference type="Proteomes" id="UP000596742"/>
    </source>
</evidence>
<comment type="caution">
    <text evidence="1">The sequence shown here is derived from an EMBL/GenBank/DDBJ whole genome shotgun (WGS) entry which is preliminary data.</text>
</comment>
<reference evidence="1" key="1">
    <citation type="submission" date="2018-11" db="EMBL/GenBank/DDBJ databases">
        <authorList>
            <person name="Alioto T."/>
            <person name="Alioto T."/>
        </authorList>
    </citation>
    <scope>NUCLEOTIDE SEQUENCE</scope>
</reference>
<evidence type="ECO:0000313" key="1">
    <source>
        <dbReference type="EMBL" id="VDI63843.1"/>
    </source>
</evidence>
<dbReference type="Proteomes" id="UP000596742">
    <property type="component" value="Unassembled WGS sequence"/>
</dbReference>
<protein>
    <submittedName>
        <fullName evidence="1">Uncharacterized protein</fullName>
    </submittedName>
</protein>
<accession>A0A8B6GH93</accession>
<dbReference type="AlphaFoldDB" id="A0A8B6GH93"/>
<name>A0A8B6GH93_MYTGA</name>
<dbReference type="EMBL" id="UYJE01008423">
    <property type="protein sequence ID" value="VDI63843.1"/>
    <property type="molecule type" value="Genomic_DNA"/>
</dbReference>
<proteinExistence type="predicted"/>
<organism evidence="1 2">
    <name type="scientific">Mytilus galloprovincialis</name>
    <name type="common">Mediterranean mussel</name>
    <dbReference type="NCBI Taxonomy" id="29158"/>
    <lineage>
        <taxon>Eukaryota</taxon>
        <taxon>Metazoa</taxon>
        <taxon>Spiralia</taxon>
        <taxon>Lophotrochozoa</taxon>
        <taxon>Mollusca</taxon>
        <taxon>Bivalvia</taxon>
        <taxon>Autobranchia</taxon>
        <taxon>Pteriomorphia</taxon>
        <taxon>Mytilida</taxon>
        <taxon>Mytiloidea</taxon>
        <taxon>Mytilidae</taxon>
        <taxon>Mytilinae</taxon>
        <taxon>Mytilus</taxon>
    </lineage>
</organism>
<sequence>MLYHYSPTRRWANASDFFKEVKKMEKFTETQEPPTRPSYTSSPTFVPGNLNQSHIGSLQDDGNLSAEINISLVINNKYQTVLDVIGSVNTCLDQSFWISSGVYKVLQRVKPEGTNLKVMSEFNIDVCGMAVTPSNQLLLTVKGKTRLQQISSTSELTDSVYDVSPLYPYSIHVTGGVSSIKATRQFLPIHDISNFLIVIGPLMSSTPTATHALTGCDTSFLIEIGKGRQLQWVGKTCMYQNLSF</sequence>